<protein>
    <recommendedName>
        <fullName evidence="5">Protein kinase domain-containing protein</fullName>
    </recommendedName>
</protein>
<dbReference type="InterPro" id="IPR000719">
    <property type="entry name" value="Prot_kinase_dom"/>
</dbReference>
<dbReference type="Gene3D" id="1.10.510.10">
    <property type="entry name" value="Transferase(Phosphotransferase) domain 1"/>
    <property type="match status" value="1"/>
</dbReference>
<comment type="similarity">
    <text evidence="4">Belongs to the protein kinase superfamily.</text>
</comment>
<dbReference type="PROSITE" id="PS50011">
    <property type="entry name" value="PROTEIN_KINASE_DOM"/>
    <property type="match status" value="1"/>
</dbReference>
<dbReference type="PROSITE" id="PS00108">
    <property type="entry name" value="PROTEIN_KINASE_ST"/>
    <property type="match status" value="1"/>
</dbReference>
<proteinExistence type="inferred from homology"/>
<dbReference type="PANTHER" id="PTHR24362">
    <property type="entry name" value="SERINE/THREONINE-PROTEIN KINASE NEK"/>
    <property type="match status" value="1"/>
</dbReference>
<evidence type="ECO:0000256" key="4">
    <source>
        <dbReference type="RuleBase" id="RU000304"/>
    </source>
</evidence>
<evidence type="ECO:0000259" key="5">
    <source>
        <dbReference type="PROSITE" id="PS50011"/>
    </source>
</evidence>
<dbReference type="SMART" id="SM00220">
    <property type="entry name" value="S_TKc"/>
    <property type="match status" value="1"/>
</dbReference>
<comment type="caution">
    <text evidence="6">The sequence shown here is derived from an EMBL/GenBank/DDBJ whole genome shotgun (WGS) entry which is preliminary data.</text>
</comment>
<dbReference type="PANTHER" id="PTHR24362:SF309">
    <property type="entry name" value="PROTEIN KINASE DOMAIN-CONTAINING PROTEIN"/>
    <property type="match status" value="1"/>
</dbReference>
<sequence length="348" mass="39544">MSVDLQPIPKKTLSTMAEFPPSKIEEIKNILFQHEYEMMERLGFGGFSVIFKVYSLKYQNFFAAKITNSASTRHRTSSIAGDIEENALQQLNHPNIIKLYESFHEDNLSFLIIELCTKKSLKDIIGEKGMPESHLFSFMKQLSDALCYCHSLGFAHRDIKPPNVLIDSYGRPKLADFGMCIHVEPGTLIKDHVGSPSYLSPEIIKKESFDPFKSDVWAMGVTFYEMTMGLIKWPKDKTLIVASIAEGGILIKPETPPKIAMLVRAMTEMNPQKRPDMKRIRNLKMIDEAHADGVRLSRVSDCQSHNSNLQLPRIKISKAQMSFFNRNQRNKAFKKPRIITANTFATGP</sequence>
<dbReference type="PROSITE" id="PS00107">
    <property type="entry name" value="PROTEIN_KINASE_ATP"/>
    <property type="match status" value="1"/>
</dbReference>
<dbReference type="SUPFAM" id="SSF56112">
    <property type="entry name" value="Protein kinase-like (PK-like)"/>
    <property type="match status" value="1"/>
</dbReference>
<dbReference type="InterPro" id="IPR011009">
    <property type="entry name" value="Kinase-like_dom_sf"/>
</dbReference>
<accession>A0ABR2K0X9</accession>
<dbReference type="Proteomes" id="UP001470230">
    <property type="component" value="Unassembled WGS sequence"/>
</dbReference>
<evidence type="ECO:0000256" key="2">
    <source>
        <dbReference type="ARBA" id="ARBA00022840"/>
    </source>
</evidence>
<keyword evidence="4" id="KW-0418">Kinase</keyword>
<keyword evidence="4" id="KW-0723">Serine/threonine-protein kinase</keyword>
<evidence type="ECO:0000313" key="7">
    <source>
        <dbReference type="Proteomes" id="UP001470230"/>
    </source>
</evidence>
<evidence type="ECO:0000313" key="6">
    <source>
        <dbReference type="EMBL" id="KAK8884775.1"/>
    </source>
</evidence>
<keyword evidence="7" id="KW-1185">Reference proteome</keyword>
<dbReference type="InterPro" id="IPR017441">
    <property type="entry name" value="Protein_kinase_ATP_BS"/>
</dbReference>
<name>A0ABR2K0X9_9EUKA</name>
<dbReference type="EMBL" id="JAPFFF010000008">
    <property type="protein sequence ID" value="KAK8884775.1"/>
    <property type="molecule type" value="Genomic_DNA"/>
</dbReference>
<reference evidence="6 7" key="1">
    <citation type="submission" date="2024-04" db="EMBL/GenBank/DDBJ databases">
        <title>Tritrichomonas musculus Genome.</title>
        <authorList>
            <person name="Alves-Ferreira E."/>
            <person name="Grigg M."/>
            <person name="Lorenzi H."/>
            <person name="Galac M."/>
        </authorList>
    </citation>
    <scope>NUCLEOTIDE SEQUENCE [LARGE SCALE GENOMIC DNA]</scope>
    <source>
        <strain evidence="6 7">EAF2021</strain>
    </source>
</reference>
<feature type="domain" description="Protein kinase" evidence="5">
    <location>
        <begin position="36"/>
        <end position="286"/>
    </location>
</feature>
<keyword evidence="2 3" id="KW-0067">ATP-binding</keyword>
<evidence type="ECO:0000256" key="3">
    <source>
        <dbReference type="PROSITE-ProRule" id="PRU10141"/>
    </source>
</evidence>
<organism evidence="6 7">
    <name type="scientific">Tritrichomonas musculus</name>
    <dbReference type="NCBI Taxonomy" id="1915356"/>
    <lineage>
        <taxon>Eukaryota</taxon>
        <taxon>Metamonada</taxon>
        <taxon>Parabasalia</taxon>
        <taxon>Tritrichomonadida</taxon>
        <taxon>Tritrichomonadidae</taxon>
        <taxon>Tritrichomonas</taxon>
    </lineage>
</organism>
<dbReference type="InterPro" id="IPR008271">
    <property type="entry name" value="Ser/Thr_kinase_AS"/>
</dbReference>
<keyword evidence="4" id="KW-0808">Transferase</keyword>
<dbReference type="Pfam" id="PF00069">
    <property type="entry name" value="Pkinase"/>
    <property type="match status" value="1"/>
</dbReference>
<keyword evidence="1 3" id="KW-0547">Nucleotide-binding</keyword>
<feature type="binding site" evidence="3">
    <location>
        <position position="65"/>
    </location>
    <ligand>
        <name>ATP</name>
        <dbReference type="ChEBI" id="CHEBI:30616"/>
    </ligand>
</feature>
<gene>
    <name evidence="6" type="ORF">M9Y10_043895</name>
</gene>
<evidence type="ECO:0000256" key="1">
    <source>
        <dbReference type="ARBA" id="ARBA00022741"/>
    </source>
</evidence>